<evidence type="ECO:0000313" key="3">
    <source>
        <dbReference type="Proteomes" id="UP000037387"/>
    </source>
</evidence>
<organism evidence="2 3">
    <name type="scientific">Cellulosimicrobium cellulans F16</name>
    <dbReference type="NCBI Taxonomy" id="1350482"/>
    <lineage>
        <taxon>Bacteria</taxon>
        <taxon>Bacillati</taxon>
        <taxon>Actinomycetota</taxon>
        <taxon>Actinomycetes</taxon>
        <taxon>Micrococcales</taxon>
        <taxon>Promicromonosporaceae</taxon>
        <taxon>Cellulosimicrobium</taxon>
    </lineage>
</organism>
<dbReference type="EMBL" id="ATNL01000008">
    <property type="protein sequence ID" value="KON73676.1"/>
    <property type="molecule type" value="Genomic_DNA"/>
</dbReference>
<comment type="caution">
    <text evidence="2">The sequence shown here is derived from an EMBL/GenBank/DDBJ whole genome shotgun (WGS) entry which is preliminary data.</text>
</comment>
<feature type="compositionally biased region" description="Basic and acidic residues" evidence="1">
    <location>
        <begin position="17"/>
        <end position="38"/>
    </location>
</feature>
<evidence type="ECO:0000256" key="1">
    <source>
        <dbReference type="SAM" id="MobiDB-lite"/>
    </source>
</evidence>
<reference evidence="2 3" key="1">
    <citation type="journal article" date="2015" name="Sci. Rep.">
        <title>Functional and structural properties of a novel cellulosome-like multienzyme complex: efficient glycoside hydrolysis of water-insoluble 7-xylosyl-10-deacetylpaclitaxel.</title>
        <authorList>
            <person name="Dou T.Y."/>
            <person name="Luan H.W."/>
            <person name="Ge G.B."/>
            <person name="Dong M.M."/>
            <person name="Zou H.F."/>
            <person name="He Y.Q."/>
            <person name="Cui P."/>
            <person name="Wang J.Y."/>
            <person name="Hao D.C."/>
            <person name="Yang S.L."/>
            <person name="Yang L."/>
        </authorList>
    </citation>
    <scope>NUCLEOTIDE SEQUENCE [LARGE SCALE GENOMIC DNA]</scope>
    <source>
        <strain evidence="2 3">F16</strain>
    </source>
</reference>
<dbReference type="PATRIC" id="fig|1350482.3.peg.2436"/>
<dbReference type="Proteomes" id="UP000037387">
    <property type="component" value="Unassembled WGS sequence"/>
</dbReference>
<proteinExistence type="predicted"/>
<dbReference type="AlphaFoldDB" id="A0A0M0F903"/>
<protein>
    <submittedName>
        <fullName evidence="2">Uncharacterized protein</fullName>
    </submittedName>
</protein>
<gene>
    <name evidence="2" type="ORF">M768_12085</name>
</gene>
<keyword evidence="3" id="KW-1185">Reference proteome</keyword>
<feature type="region of interest" description="Disordered" evidence="1">
    <location>
        <begin position="1"/>
        <end position="38"/>
    </location>
</feature>
<accession>A0A0M0F903</accession>
<evidence type="ECO:0000313" key="2">
    <source>
        <dbReference type="EMBL" id="KON73676.1"/>
    </source>
</evidence>
<name>A0A0M0F903_CELCE</name>
<feature type="compositionally biased region" description="Polar residues" evidence="1">
    <location>
        <begin position="1"/>
        <end position="10"/>
    </location>
</feature>
<sequence length="38" mass="4332">MSSQDVQEGSTDPHGPCSRERGRPHEQVIEIPDFLHRC</sequence>